<proteinExistence type="predicted"/>
<sequence>MHIQHLGWVEAADHVVSGASGVISNARVTGNLAQAIGVDALSCSDYAAAVIQNM</sequence>
<accession>I1XKG4</accession>
<dbReference type="Proteomes" id="UP000009144">
    <property type="component" value="Chromosome"/>
</dbReference>
<protein>
    <submittedName>
        <fullName evidence="1">Uncharacterized protein</fullName>
    </submittedName>
</protein>
<dbReference type="RefSeq" id="WP_014707251.1">
    <property type="nucleotide sequence ID" value="NC_017857.3"/>
</dbReference>
<gene>
    <name evidence="1" type="ordered locus">Q7A_2069</name>
</gene>
<dbReference type="EMBL" id="CP003390">
    <property type="protein sequence ID" value="AFI84883.1"/>
    <property type="molecule type" value="Genomic_DNA"/>
</dbReference>
<dbReference type="SUPFAM" id="SSF53659">
    <property type="entry name" value="Isocitrate/Isopropylmalate dehydrogenase-like"/>
    <property type="match status" value="1"/>
</dbReference>
<dbReference type="Gene3D" id="3.40.718.10">
    <property type="entry name" value="Isopropylmalate Dehydrogenase"/>
    <property type="match status" value="1"/>
</dbReference>
<dbReference type="HOGENOM" id="CLU_3045227_0_0_6"/>
<reference evidence="1 2" key="2">
    <citation type="journal article" date="2013" name="Int. J. Syst. Evol. Microbiol.">
        <title>Methylophaga nitratireducenticrescens sp. nov. and Methylophaga frappieri sp. nov., isolated from the biofilm of the methanol-fed denitrification system treating the seawater at the Montreal Biodome.</title>
        <authorList>
            <person name="Villeneuve C."/>
            <person name="Martineau C."/>
            <person name="Mauffrey F."/>
            <person name="Villemur R."/>
        </authorList>
    </citation>
    <scope>NUCLEOTIDE SEQUENCE [LARGE SCALE GENOMIC DNA]</scope>
    <source>
        <strain evidence="1 2">JAM1</strain>
    </source>
</reference>
<dbReference type="AlphaFoldDB" id="I1XKG4"/>
<name>I1XKG4_METNJ</name>
<dbReference type="eggNOG" id="COG0538">
    <property type="taxonomic scope" value="Bacteria"/>
</dbReference>
<reference evidence="1 2" key="1">
    <citation type="journal article" date="2012" name="J. Bacteriol.">
        <title>Complete genome sequences of Methylophaga sp. strain JAM1 and Methylophaga sp. strain JAM7.</title>
        <authorList>
            <person name="Villeneuve C."/>
            <person name="Martineau C."/>
            <person name="Mauffrey F."/>
            <person name="Villemur R."/>
        </authorList>
    </citation>
    <scope>NUCLEOTIDE SEQUENCE [LARGE SCALE GENOMIC DNA]</scope>
    <source>
        <strain evidence="1 2">JAM1</strain>
    </source>
</reference>
<organism evidence="1 2">
    <name type="scientific">Methylophaga nitratireducenticrescens</name>
    <dbReference type="NCBI Taxonomy" id="754476"/>
    <lineage>
        <taxon>Bacteria</taxon>
        <taxon>Pseudomonadati</taxon>
        <taxon>Pseudomonadota</taxon>
        <taxon>Gammaproteobacteria</taxon>
        <taxon>Thiotrichales</taxon>
        <taxon>Piscirickettsiaceae</taxon>
        <taxon>Methylophaga</taxon>
    </lineage>
</organism>
<keyword evidence="2" id="KW-1185">Reference proteome</keyword>
<evidence type="ECO:0000313" key="1">
    <source>
        <dbReference type="EMBL" id="AFI84883.1"/>
    </source>
</evidence>
<evidence type="ECO:0000313" key="2">
    <source>
        <dbReference type="Proteomes" id="UP000009144"/>
    </source>
</evidence>
<dbReference type="PATRIC" id="fig|754476.3.peg.2046"/>
<dbReference type="STRING" id="754476.Q7A_2069"/>